<evidence type="ECO:0000313" key="1">
    <source>
        <dbReference type="EnsemblPlants" id="MELO3C032153.2.1"/>
    </source>
</evidence>
<organism evidence="1">
    <name type="scientific">Cucumis melo</name>
    <name type="common">Muskmelon</name>
    <dbReference type="NCBI Taxonomy" id="3656"/>
    <lineage>
        <taxon>Eukaryota</taxon>
        <taxon>Viridiplantae</taxon>
        <taxon>Streptophyta</taxon>
        <taxon>Embryophyta</taxon>
        <taxon>Tracheophyta</taxon>
        <taxon>Spermatophyta</taxon>
        <taxon>Magnoliopsida</taxon>
        <taxon>eudicotyledons</taxon>
        <taxon>Gunneridae</taxon>
        <taxon>Pentapetalae</taxon>
        <taxon>rosids</taxon>
        <taxon>fabids</taxon>
        <taxon>Cucurbitales</taxon>
        <taxon>Cucurbitaceae</taxon>
        <taxon>Benincaseae</taxon>
        <taxon>Cucumis</taxon>
    </lineage>
</organism>
<dbReference type="EnsemblPlants" id="MELO3C032153.2.1">
    <property type="protein sequence ID" value="MELO3C032153.2.1"/>
    <property type="gene ID" value="MELO3C032153.2"/>
</dbReference>
<accession>A0A9I9ED52</accession>
<dbReference type="Gramene" id="MELO3C032153.2.1">
    <property type="protein sequence ID" value="MELO3C032153.2.1"/>
    <property type="gene ID" value="MELO3C032153.2"/>
</dbReference>
<reference evidence="1" key="1">
    <citation type="submission" date="2023-03" db="UniProtKB">
        <authorList>
            <consortium name="EnsemblPlants"/>
        </authorList>
    </citation>
    <scope>IDENTIFICATION</scope>
</reference>
<name>A0A9I9ED52_CUCME</name>
<sequence>MKPEKSKLITLSLEIVNVNTVLNVWYVIYIDSVFNYCNVPKFKIKMIGLERERNLSLKRRFDDLGNINHLVQPNLKIPNFFSSINSPPPPLAP</sequence>
<proteinExistence type="predicted"/>
<protein>
    <submittedName>
        <fullName evidence="1">Uncharacterized protein</fullName>
    </submittedName>
</protein>
<dbReference type="AlphaFoldDB" id="A0A9I9ED52"/>